<sequence length="542" mass="62715">MSYHASNNASPVRSITPTINIYIKLAQYPTLAYEIRVRMRDELFQRGIIEQKVFKAEVKAKALESQRREGLHDPFGQEQAHIWQKRKARIRDYQTDVYFGNNLSQARLDAIIEEVLNSQPGYTDSIELTFNPEIAPWRMLFRQGELYEALPPDQLKKVKHHLQEIKVVLIKGMISDQLRFIAVAKHVLSIADLRRIYRRRIGRGKIGGKAAGMILAWKILQLSPDDGEDDISAFVGIPDSYFLGSEVIYDFRLMNNLEGHMNQKYRPLEEIRKDHPKIEADHLAGHFPEPIVDQLRLMLREFGEYPIIVRSSSLLEDNFGFSFAGKYSSHFCPNQGTEEENLLALMNAIKQVYASTMNPDALLYRQHHGLIDYDERMGVLLQRVRGHRYGRYFLPTIAGVGFSRNPFRWHPKIERDAGFLRIVWGIGTRAVDRVDNDYPRMISLSHPRLRPEATPAAQRQYAQWYVDLVDLEKNEFTTLPVNDVLKQDYPGLRIIASQDKGDYLQRILSVGGLDENDKFVLTFDALTRDRKFIKLMRTALAR</sequence>
<feature type="non-terminal residue" evidence="2">
    <location>
        <position position="542"/>
    </location>
</feature>
<reference evidence="2" key="1">
    <citation type="submission" date="2018-06" db="EMBL/GenBank/DDBJ databases">
        <authorList>
            <person name="Zhirakovskaya E."/>
        </authorList>
    </citation>
    <scope>NUCLEOTIDE SEQUENCE</scope>
</reference>
<evidence type="ECO:0000313" key="2">
    <source>
        <dbReference type="EMBL" id="VAW33908.1"/>
    </source>
</evidence>
<evidence type="ECO:0000259" key="1">
    <source>
        <dbReference type="Pfam" id="PF01326"/>
    </source>
</evidence>
<dbReference type="InterPro" id="IPR013815">
    <property type="entry name" value="ATP_grasp_subdomain_1"/>
</dbReference>
<name>A0A3B0USL8_9ZZZZ</name>
<gene>
    <name evidence="2" type="ORF">MNBD_CHLOROFLEXI01-1131</name>
</gene>
<protein>
    <submittedName>
        <fullName evidence="2">Phosphoenolpyruvate synthase / Pyruvate phosphate dikinase</fullName>
    </submittedName>
</protein>
<dbReference type="Pfam" id="PF01326">
    <property type="entry name" value="PPDK_N"/>
    <property type="match status" value="1"/>
</dbReference>
<keyword evidence="2" id="KW-0670">Pyruvate</keyword>
<keyword evidence="2" id="KW-0808">Transferase</keyword>
<dbReference type="GO" id="GO:0016301">
    <property type="term" value="F:kinase activity"/>
    <property type="evidence" value="ECO:0007669"/>
    <property type="project" value="UniProtKB-KW"/>
</dbReference>
<proteinExistence type="predicted"/>
<dbReference type="SUPFAM" id="SSF56059">
    <property type="entry name" value="Glutathione synthetase ATP-binding domain-like"/>
    <property type="match status" value="1"/>
</dbReference>
<dbReference type="AlphaFoldDB" id="A0A3B0USL8"/>
<accession>A0A3B0USL8</accession>
<dbReference type="GO" id="GO:0005524">
    <property type="term" value="F:ATP binding"/>
    <property type="evidence" value="ECO:0007669"/>
    <property type="project" value="InterPro"/>
</dbReference>
<dbReference type="Gene3D" id="3.30.1490.20">
    <property type="entry name" value="ATP-grasp fold, A domain"/>
    <property type="match status" value="1"/>
</dbReference>
<dbReference type="InterPro" id="IPR002192">
    <property type="entry name" value="PPDK_AMP/ATP-bd"/>
</dbReference>
<organism evidence="2">
    <name type="scientific">hydrothermal vent metagenome</name>
    <dbReference type="NCBI Taxonomy" id="652676"/>
    <lineage>
        <taxon>unclassified sequences</taxon>
        <taxon>metagenomes</taxon>
        <taxon>ecological metagenomes</taxon>
    </lineage>
</organism>
<keyword evidence="2" id="KW-0418">Kinase</keyword>
<dbReference type="EMBL" id="UOEU01000492">
    <property type="protein sequence ID" value="VAW33908.1"/>
    <property type="molecule type" value="Genomic_DNA"/>
</dbReference>
<feature type="domain" description="Pyruvate phosphate dikinase AMP/ATP-binding" evidence="1">
    <location>
        <begin position="205"/>
        <end position="463"/>
    </location>
</feature>